<accession>S9R639</accession>
<comment type="caution">
    <text evidence="1">The sequence shown here is derived from an EMBL/GenBank/DDBJ whole genome shotgun (WGS) entry which is preliminary data.</text>
</comment>
<dbReference type="Proteomes" id="UP000015346">
    <property type="component" value="Unassembled WGS sequence"/>
</dbReference>
<reference evidence="1 2" key="1">
    <citation type="journal article" date="2013" name="Stand. Genomic Sci.">
        <title>Genome sequence of the reddish-pigmented Rubellimicrobium thermophilum type strain (DSM 16684(T)), a member of the Roseobacter clade.</title>
        <authorList>
            <person name="Fiebig A."/>
            <person name="Riedel T."/>
            <person name="Gronow S."/>
            <person name="Petersen J."/>
            <person name="Klenk H.P."/>
            <person name="Goker M."/>
        </authorList>
    </citation>
    <scope>NUCLEOTIDE SEQUENCE [LARGE SCALE GENOMIC DNA]</scope>
    <source>
        <strain evidence="1 2">DSM 16684</strain>
    </source>
</reference>
<evidence type="ECO:0008006" key="3">
    <source>
        <dbReference type="Google" id="ProtNLM"/>
    </source>
</evidence>
<evidence type="ECO:0000313" key="1">
    <source>
        <dbReference type="EMBL" id="EPX87372.1"/>
    </source>
</evidence>
<sequence>AATRRGLMGALAALLVLGGCAGRVPGVIGQACLNSDRPAATPALCSCVQQVANQTLTSAEQRRAAQFFRNPQRAQEVRQSDRPGDERFWQRYRAFADRAAAICG</sequence>
<dbReference type="EMBL" id="AOLV01000008">
    <property type="protein sequence ID" value="EPX87372.1"/>
    <property type="molecule type" value="Genomic_DNA"/>
</dbReference>
<gene>
    <name evidence="1" type="ORF">ruthe_00771</name>
</gene>
<name>S9R639_9RHOB</name>
<dbReference type="AlphaFoldDB" id="S9R639"/>
<feature type="non-terminal residue" evidence="1">
    <location>
        <position position="1"/>
    </location>
</feature>
<organism evidence="1 2">
    <name type="scientific">Rubellimicrobium thermophilum DSM 16684</name>
    <dbReference type="NCBI Taxonomy" id="1123069"/>
    <lineage>
        <taxon>Bacteria</taxon>
        <taxon>Pseudomonadati</taxon>
        <taxon>Pseudomonadota</taxon>
        <taxon>Alphaproteobacteria</taxon>
        <taxon>Rhodobacterales</taxon>
        <taxon>Roseobacteraceae</taxon>
        <taxon>Rubellimicrobium</taxon>
    </lineage>
</organism>
<dbReference type="PATRIC" id="fig|1123069.3.peg.745"/>
<dbReference type="HOGENOM" id="CLU_2242354_0_0_5"/>
<proteinExistence type="predicted"/>
<keyword evidence="2" id="KW-1185">Reference proteome</keyword>
<evidence type="ECO:0000313" key="2">
    <source>
        <dbReference type="Proteomes" id="UP000015346"/>
    </source>
</evidence>
<protein>
    <recommendedName>
        <fullName evidence="3">Arginine transporter</fullName>
    </recommendedName>
</protein>